<feature type="compositionally biased region" description="Basic and acidic residues" evidence="1">
    <location>
        <begin position="18"/>
        <end position="34"/>
    </location>
</feature>
<dbReference type="EMBL" id="LCZI01000242">
    <property type="protein sequence ID" value="KKZ67465.1"/>
    <property type="molecule type" value="Genomic_DNA"/>
</dbReference>
<evidence type="ECO:0000313" key="2">
    <source>
        <dbReference type="EMBL" id="KKZ67465.1"/>
    </source>
</evidence>
<evidence type="ECO:0008006" key="4">
    <source>
        <dbReference type="Google" id="ProtNLM"/>
    </source>
</evidence>
<dbReference type="AlphaFoldDB" id="A0A0G2IB30"/>
<proteinExistence type="predicted"/>
<gene>
    <name evidence="2" type="ORF">EMCG_06841</name>
</gene>
<reference evidence="3" key="1">
    <citation type="journal article" date="2015" name="PLoS Genet.">
        <title>The dynamic genome and transcriptome of the human fungal pathogen Blastomyces and close relative Emmonsia.</title>
        <authorList>
            <person name="Munoz J.F."/>
            <person name="Gauthier G.M."/>
            <person name="Desjardins C.A."/>
            <person name="Gallo J.E."/>
            <person name="Holder J."/>
            <person name="Sullivan T.D."/>
            <person name="Marty A.J."/>
            <person name="Carmen J.C."/>
            <person name="Chen Z."/>
            <person name="Ding L."/>
            <person name="Gujja S."/>
            <person name="Magrini V."/>
            <person name="Misas E."/>
            <person name="Mitreva M."/>
            <person name="Priest M."/>
            <person name="Saif S."/>
            <person name="Whiston E.A."/>
            <person name="Young S."/>
            <person name="Zeng Q."/>
            <person name="Goldman W.E."/>
            <person name="Mardis E.R."/>
            <person name="Taylor J.W."/>
            <person name="McEwen J.G."/>
            <person name="Clay O.K."/>
            <person name="Klein B.S."/>
            <person name="Cuomo C.A."/>
        </authorList>
    </citation>
    <scope>NUCLEOTIDE SEQUENCE [LARGE SCALE GENOMIC DNA]</scope>
    <source>
        <strain evidence="3">UAMH 3008</strain>
    </source>
</reference>
<evidence type="ECO:0000313" key="3">
    <source>
        <dbReference type="Proteomes" id="UP000034164"/>
    </source>
</evidence>
<evidence type="ECO:0000256" key="1">
    <source>
        <dbReference type="SAM" id="MobiDB-lite"/>
    </source>
</evidence>
<dbReference type="VEuPathDB" id="FungiDB:EMCG_06841"/>
<dbReference type="Proteomes" id="UP000034164">
    <property type="component" value="Unassembled WGS sequence"/>
</dbReference>
<comment type="caution">
    <text evidence="2">The sequence shown here is derived from an EMBL/GenBank/DDBJ whole genome shotgun (WGS) entry which is preliminary data.</text>
</comment>
<organism evidence="2 3">
    <name type="scientific">[Emmonsia] crescens</name>
    <dbReference type="NCBI Taxonomy" id="73230"/>
    <lineage>
        <taxon>Eukaryota</taxon>
        <taxon>Fungi</taxon>
        <taxon>Dikarya</taxon>
        <taxon>Ascomycota</taxon>
        <taxon>Pezizomycotina</taxon>
        <taxon>Eurotiomycetes</taxon>
        <taxon>Eurotiomycetidae</taxon>
        <taxon>Onygenales</taxon>
        <taxon>Ajellomycetaceae</taxon>
        <taxon>Emergomyces</taxon>
    </lineage>
</organism>
<protein>
    <recommendedName>
        <fullName evidence="4">HNH nuclease domain-containing protein</fullName>
    </recommendedName>
</protein>
<accession>A0A0G2IB30</accession>
<name>A0A0G2IB30_9EURO</name>
<sequence>MPARLSVLRRDCLISDHIERGDRDPEPKDDDDRPLAVPPEVTHIIPLSIMSSKTRDGEPEMLTGSLFKLTFGAVDSTTSTDHTYTINPSNALGPELLQPPRNADLDSLTNSYGQPTICKVTGAASCYCSYPGTQRCEDIHRPHHLGHGRGRGSE</sequence>
<feature type="region of interest" description="Disordered" evidence="1">
    <location>
        <begin position="18"/>
        <end position="37"/>
    </location>
</feature>